<dbReference type="InterPro" id="IPR021429">
    <property type="entry name" value="Mediator_Med24"/>
</dbReference>
<dbReference type="EMBL" id="VXIV02000055">
    <property type="protein sequence ID" value="KAF6041381.1"/>
    <property type="molecule type" value="Genomic_DNA"/>
</dbReference>
<evidence type="ECO:0000256" key="2">
    <source>
        <dbReference type="ARBA" id="ARBA00007864"/>
    </source>
</evidence>
<evidence type="ECO:0000256" key="5">
    <source>
        <dbReference type="ARBA" id="ARBA00023159"/>
    </source>
</evidence>
<dbReference type="GO" id="GO:0016592">
    <property type="term" value="C:mediator complex"/>
    <property type="evidence" value="ECO:0007669"/>
    <property type="project" value="InterPro"/>
</dbReference>
<evidence type="ECO:0000256" key="8">
    <source>
        <dbReference type="ARBA" id="ARBA00031960"/>
    </source>
</evidence>
<comment type="caution">
    <text evidence="9">The sequence shown here is derived from an EMBL/GenBank/DDBJ whole genome shotgun (WGS) entry which is preliminary data.</text>
</comment>
<dbReference type="Proteomes" id="UP000593567">
    <property type="component" value="Unassembled WGS sequence"/>
</dbReference>
<evidence type="ECO:0000256" key="4">
    <source>
        <dbReference type="ARBA" id="ARBA00023015"/>
    </source>
</evidence>
<keyword evidence="7" id="KW-0539">Nucleus</keyword>
<dbReference type="OrthoDB" id="21216at2759"/>
<accession>A0A7J7KT44</accession>
<dbReference type="PANTHER" id="PTHR12898">
    <property type="entry name" value="MEDIATOR OF RNA POLYMERASE II TRANSCRIPTION SUBUNIT 24"/>
    <property type="match status" value="1"/>
</dbReference>
<gene>
    <name evidence="9" type="ORF">EB796_000335</name>
</gene>
<evidence type="ECO:0000313" key="9">
    <source>
        <dbReference type="EMBL" id="KAF6041381.1"/>
    </source>
</evidence>
<dbReference type="PANTHER" id="PTHR12898:SF1">
    <property type="entry name" value="MEDIATOR OF RNA POLYMERASE II TRANSCRIPTION SUBUNIT 24"/>
    <property type="match status" value="1"/>
</dbReference>
<keyword evidence="6" id="KW-0804">Transcription</keyword>
<organism evidence="9 10">
    <name type="scientific">Bugula neritina</name>
    <name type="common">Brown bryozoan</name>
    <name type="synonym">Sertularia neritina</name>
    <dbReference type="NCBI Taxonomy" id="10212"/>
    <lineage>
        <taxon>Eukaryota</taxon>
        <taxon>Metazoa</taxon>
        <taxon>Spiralia</taxon>
        <taxon>Lophotrochozoa</taxon>
        <taxon>Bryozoa</taxon>
        <taxon>Gymnolaemata</taxon>
        <taxon>Cheilostomatida</taxon>
        <taxon>Flustrina</taxon>
        <taxon>Buguloidea</taxon>
        <taxon>Bugulidae</taxon>
        <taxon>Bugula</taxon>
    </lineage>
</organism>
<dbReference type="Pfam" id="PF11277">
    <property type="entry name" value="Med24_N"/>
    <property type="match status" value="1"/>
</dbReference>
<name>A0A7J7KT44_BUGNE</name>
<keyword evidence="5" id="KW-0010">Activator</keyword>
<evidence type="ECO:0000313" key="10">
    <source>
        <dbReference type="Proteomes" id="UP000593567"/>
    </source>
</evidence>
<evidence type="ECO:0000256" key="6">
    <source>
        <dbReference type="ARBA" id="ARBA00023163"/>
    </source>
</evidence>
<dbReference type="AlphaFoldDB" id="A0A7J7KT44"/>
<keyword evidence="10" id="KW-1185">Reference proteome</keyword>
<keyword evidence="4" id="KW-0805">Transcription regulation</keyword>
<evidence type="ECO:0000256" key="1">
    <source>
        <dbReference type="ARBA" id="ARBA00004123"/>
    </source>
</evidence>
<dbReference type="GO" id="GO:0003712">
    <property type="term" value="F:transcription coregulator activity"/>
    <property type="evidence" value="ECO:0007669"/>
    <property type="project" value="TreeGrafter"/>
</dbReference>
<reference evidence="9" key="1">
    <citation type="submission" date="2020-06" db="EMBL/GenBank/DDBJ databases">
        <title>Draft genome of Bugula neritina, a colonial animal packing powerful symbionts and potential medicines.</title>
        <authorList>
            <person name="Rayko M."/>
        </authorList>
    </citation>
    <scope>NUCLEOTIDE SEQUENCE [LARGE SCALE GENOMIC DNA]</scope>
    <source>
        <strain evidence="9">Kwan_BN1</strain>
    </source>
</reference>
<protein>
    <recommendedName>
        <fullName evidence="3">Mediator of RNA polymerase II transcription subunit 24</fullName>
    </recommendedName>
    <alternativeName>
        <fullName evidence="8">Mediator complex subunit 24</fullName>
    </alternativeName>
</protein>
<comment type="similarity">
    <text evidence="2">Belongs to the Mediator complex subunit 24 family.</text>
</comment>
<evidence type="ECO:0000256" key="3">
    <source>
        <dbReference type="ARBA" id="ARBA00019693"/>
    </source>
</evidence>
<evidence type="ECO:0000256" key="7">
    <source>
        <dbReference type="ARBA" id="ARBA00023242"/>
    </source>
</evidence>
<sequence length="713" mass="79258">MDSQNALRALVMRAWQERWSPAKFSVQCKKCVVEESTQGDSVEVLAELLLNEALVGSAANELFLSYLQQLLTSQMLPLNRVLITASQFQDVQKPRILLDLINFIRKNSNLFFLDVPKNGIVDHCDLIAGHVTWLFILMYKVMCKMSELERVEQTYNLYSSLLTSSCDIIEKITLNKNRMRVIKLARRVTHTDRYQGLQENATQLLPLLPYLSDRKPDIVSRIRAIAAACEKLEADDMLTDLAGENKLFLLTNPSSVIASLVTMEVLGHPCRSTAQMVNYLRLYKSIQRLEGYVIVSEILRGCISGLLESENLDRVLWIAFTYIKLPTLLSQLLSASNQIVTADDVTTGLDMLLSHNTLIAKTELALNEPNTLNLLVTALGNANLISSSNVSCFMEKLNSRQRVFADSTNSSPISLVYSCCSILDDIISSLSQVNSSPDIASYGVGVVTALSRATHSEDLLNRVLVSAACAGRLSQLISHLLRLNELSMKSSQNETAVVICDLSLILLTQTVLLFTKEVFMKLAPPAYSNSLFMTVYLSPLTHSVQTHQNIGANDCLDELLSRIVQKQSIAGFAEFRDMFTCVPLAFIELAKARQLSAIDETTLLDVIKQVSLTSHSILLYSVASLVNQARLSPAHLREKQLYIINNIAGVSTSDPNRDMMLKSIITRLLRVSGFTRDSSDEMNHNEPIMITLGKSIETVQETGFMSSPLTDCL</sequence>
<proteinExistence type="inferred from homology"/>
<dbReference type="GO" id="GO:0060261">
    <property type="term" value="P:positive regulation of transcription initiation by RNA polymerase II"/>
    <property type="evidence" value="ECO:0007669"/>
    <property type="project" value="TreeGrafter"/>
</dbReference>
<comment type="subcellular location">
    <subcellularLocation>
        <location evidence="1">Nucleus</location>
    </subcellularLocation>
</comment>